<keyword evidence="3" id="KW-1185">Reference proteome</keyword>
<evidence type="ECO:0000256" key="1">
    <source>
        <dbReference type="SAM" id="MobiDB-lite"/>
    </source>
</evidence>
<dbReference type="AlphaFoldDB" id="A0A0E0FSY0"/>
<proteinExistence type="predicted"/>
<dbReference type="EnsemblPlants" id="ONIVA01G34710.1">
    <property type="protein sequence ID" value="ONIVA01G34710.1"/>
    <property type="gene ID" value="ONIVA01G34710"/>
</dbReference>
<accession>A0A0E0FSY0</accession>
<feature type="region of interest" description="Disordered" evidence="1">
    <location>
        <begin position="1"/>
        <end position="98"/>
    </location>
</feature>
<protein>
    <submittedName>
        <fullName evidence="2">Uncharacterized protein</fullName>
    </submittedName>
</protein>
<dbReference type="HOGENOM" id="CLU_2337187_0_0_1"/>
<reference evidence="2" key="1">
    <citation type="submission" date="2015-04" db="UniProtKB">
        <authorList>
            <consortium name="EnsemblPlants"/>
        </authorList>
    </citation>
    <scope>IDENTIFICATION</scope>
    <source>
        <strain evidence="2">SL10</strain>
    </source>
</reference>
<dbReference type="Gramene" id="ONIVA01G34710.1">
    <property type="protein sequence ID" value="ONIVA01G34710.1"/>
    <property type="gene ID" value="ONIVA01G34710"/>
</dbReference>
<dbReference type="Proteomes" id="UP000006591">
    <property type="component" value="Chromosome 1"/>
</dbReference>
<name>A0A0E0FSY0_ORYNI</name>
<sequence length="98" mass="10741">MEMAQTPVEWGRQEDRRARGGGSQGLSATTDDRELLDNPFHLPHREGHPNSSNGWEKDGRQDGGGRGIAIAEARGHGHALDQEWSSNSYRPLLIPVGT</sequence>
<organism evidence="2">
    <name type="scientific">Oryza nivara</name>
    <name type="common">Indian wild rice</name>
    <name type="synonym">Oryza sativa f. spontanea</name>
    <dbReference type="NCBI Taxonomy" id="4536"/>
    <lineage>
        <taxon>Eukaryota</taxon>
        <taxon>Viridiplantae</taxon>
        <taxon>Streptophyta</taxon>
        <taxon>Embryophyta</taxon>
        <taxon>Tracheophyta</taxon>
        <taxon>Spermatophyta</taxon>
        <taxon>Magnoliopsida</taxon>
        <taxon>Liliopsida</taxon>
        <taxon>Poales</taxon>
        <taxon>Poaceae</taxon>
        <taxon>BOP clade</taxon>
        <taxon>Oryzoideae</taxon>
        <taxon>Oryzeae</taxon>
        <taxon>Oryzinae</taxon>
        <taxon>Oryza</taxon>
    </lineage>
</organism>
<reference evidence="2" key="2">
    <citation type="submission" date="2018-04" db="EMBL/GenBank/DDBJ databases">
        <title>OnivRS2 (Oryza nivara Reference Sequence Version 2).</title>
        <authorList>
            <person name="Zhang J."/>
            <person name="Kudrna D."/>
            <person name="Lee S."/>
            <person name="Talag J."/>
            <person name="Rajasekar S."/>
            <person name="Welchert J."/>
            <person name="Hsing Y.-I."/>
            <person name="Wing R.A."/>
        </authorList>
    </citation>
    <scope>NUCLEOTIDE SEQUENCE [LARGE SCALE GENOMIC DNA]</scope>
</reference>
<evidence type="ECO:0000313" key="3">
    <source>
        <dbReference type="Proteomes" id="UP000006591"/>
    </source>
</evidence>
<evidence type="ECO:0000313" key="2">
    <source>
        <dbReference type="EnsemblPlants" id="ONIVA01G34710.1"/>
    </source>
</evidence>